<dbReference type="AlphaFoldDB" id="A0A9J6ER29"/>
<dbReference type="Proteomes" id="UP000821866">
    <property type="component" value="Chromosome 10"/>
</dbReference>
<protein>
    <recommendedName>
        <fullName evidence="1">AP-5 complex subunit zeta-1 C-terminal TPR domain-containing protein</fullName>
    </recommendedName>
</protein>
<dbReference type="InterPro" id="IPR028222">
    <property type="entry name" value="AP5Z1"/>
</dbReference>
<evidence type="ECO:0000313" key="3">
    <source>
        <dbReference type="Proteomes" id="UP000821866"/>
    </source>
</evidence>
<evidence type="ECO:0000259" key="1">
    <source>
        <dbReference type="Pfam" id="PF25154"/>
    </source>
</evidence>
<comment type="caution">
    <text evidence="2">The sequence shown here is derived from an EMBL/GenBank/DDBJ whole genome shotgun (WGS) entry which is preliminary data.</text>
</comment>
<proteinExistence type="predicted"/>
<dbReference type="PANTHER" id="PTHR46488:SF1">
    <property type="entry name" value="AP-5 COMPLEX SUBUNIT ZETA-1"/>
    <property type="match status" value="1"/>
</dbReference>
<dbReference type="GO" id="GO:0044599">
    <property type="term" value="C:AP-5 adaptor complex"/>
    <property type="evidence" value="ECO:0007669"/>
    <property type="project" value="InterPro"/>
</dbReference>
<evidence type="ECO:0000313" key="2">
    <source>
        <dbReference type="EMBL" id="KAH8036628.1"/>
    </source>
</evidence>
<dbReference type="InterPro" id="IPR056856">
    <property type="entry name" value="TPR_AP5Z1_C"/>
</dbReference>
<reference evidence="2" key="2">
    <citation type="submission" date="2021-09" db="EMBL/GenBank/DDBJ databases">
        <authorList>
            <person name="Jia N."/>
            <person name="Wang J."/>
            <person name="Shi W."/>
            <person name="Du L."/>
            <person name="Sun Y."/>
            <person name="Zhan W."/>
            <person name="Jiang J."/>
            <person name="Wang Q."/>
            <person name="Zhang B."/>
            <person name="Ji P."/>
            <person name="Sakyi L.B."/>
            <person name="Cui X."/>
            <person name="Yuan T."/>
            <person name="Jiang B."/>
            <person name="Yang W."/>
            <person name="Lam T.T.-Y."/>
            <person name="Chang Q."/>
            <person name="Ding S."/>
            <person name="Wang X."/>
            <person name="Zhu J."/>
            <person name="Ruan X."/>
            <person name="Zhao L."/>
            <person name="Wei J."/>
            <person name="Que T."/>
            <person name="Du C."/>
            <person name="Cheng J."/>
            <person name="Dai P."/>
            <person name="Han X."/>
            <person name="Huang E."/>
            <person name="Gao Y."/>
            <person name="Liu J."/>
            <person name="Shao H."/>
            <person name="Ye R."/>
            <person name="Li L."/>
            <person name="Wei W."/>
            <person name="Wang X."/>
            <person name="Wang C."/>
            <person name="Huo Q."/>
            <person name="Li W."/>
            <person name="Guo W."/>
            <person name="Chen H."/>
            <person name="Chen S."/>
            <person name="Zhou L."/>
            <person name="Zhou L."/>
            <person name="Ni X."/>
            <person name="Tian J."/>
            <person name="Zhou Y."/>
            <person name="Sheng Y."/>
            <person name="Liu T."/>
            <person name="Pan Y."/>
            <person name="Xia L."/>
            <person name="Li J."/>
            <person name="Zhao F."/>
            <person name="Cao W."/>
        </authorList>
    </citation>
    <scope>NUCLEOTIDE SEQUENCE</scope>
    <source>
        <strain evidence="2">Rmic-2018</strain>
        <tissue evidence="2">Larvae</tissue>
    </source>
</reference>
<keyword evidence="3" id="KW-1185">Reference proteome</keyword>
<gene>
    <name evidence="2" type="ORF">HPB51_002682</name>
</gene>
<accession>A0A9J6ER29</accession>
<dbReference type="EMBL" id="JABSTU010000002">
    <property type="protein sequence ID" value="KAH8036628.1"/>
    <property type="molecule type" value="Genomic_DNA"/>
</dbReference>
<sequence length="116" mass="12956">MKSHKNVPRVLADVLPQLFRKFPDVTFLLTSEFVEFLSHTSSYDAGPDFFANLVWAIGEFASPNESSLCSPKAVGDFFEVLELLAFELLSSQGLLSERRTRLLCIVITSLSKVTAR</sequence>
<dbReference type="PANTHER" id="PTHR46488">
    <property type="entry name" value="AP-5 COMPLEX SUBUNIT ZETA-1"/>
    <property type="match status" value="1"/>
</dbReference>
<reference evidence="2" key="1">
    <citation type="journal article" date="2020" name="Cell">
        <title>Large-Scale Comparative Analyses of Tick Genomes Elucidate Their Genetic Diversity and Vector Capacities.</title>
        <authorList>
            <consortium name="Tick Genome and Microbiome Consortium (TIGMIC)"/>
            <person name="Jia N."/>
            <person name="Wang J."/>
            <person name="Shi W."/>
            <person name="Du L."/>
            <person name="Sun Y."/>
            <person name="Zhan W."/>
            <person name="Jiang J.F."/>
            <person name="Wang Q."/>
            <person name="Zhang B."/>
            <person name="Ji P."/>
            <person name="Bell-Sakyi L."/>
            <person name="Cui X.M."/>
            <person name="Yuan T.T."/>
            <person name="Jiang B.G."/>
            <person name="Yang W.F."/>
            <person name="Lam T.T."/>
            <person name="Chang Q.C."/>
            <person name="Ding S.J."/>
            <person name="Wang X.J."/>
            <person name="Zhu J.G."/>
            <person name="Ruan X.D."/>
            <person name="Zhao L."/>
            <person name="Wei J.T."/>
            <person name="Ye R.Z."/>
            <person name="Que T.C."/>
            <person name="Du C.H."/>
            <person name="Zhou Y.H."/>
            <person name="Cheng J.X."/>
            <person name="Dai P.F."/>
            <person name="Guo W.B."/>
            <person name="Han X.H."/>
            <person name="Huang E.J."/>
            <person name="Li L.F."/>
            <person name="Wei W."/>
            <person name="Gao Y.C."/>
            <person name="Liu J.Z."/>
            <person name="Shao H.Z."/>
            <person name="Wang X."/>
            <person name="Wang C.C."/>
            <person name="Yang T.C."/>
            <person name="Huo Q.B."/>
            <person name="Li W."/>
            <person name="Chen H.Y."/>
            <person name="Chen S.E."/>
            <person name="Zhou L.G."/>
            <person name="Ni X.B."/>
            <person name="Tian J.H."/>
            <person name="Sheng Y."/>
            <person name="Liu T."/>
            <person name="Pan Y.S."/>
            <person name="Xia L.Y."/>
            <person name="Li J."/>
            <person name="Zhao F."/>
            <person name="Cao W.C."/>
        </authorList>
    </citation>
    <scope>NUCLEOTIDE SEQUENCE</scope>
    <source>
        <strain evidence="2">Rmic-2018</strain>
    </source>
</reference>
<name>A0A9J6ER29_RHIMP</name>
<organism evidence="2 3">
    <name type="scientific">Rhipicephalus microplus</name>
    <name type="common">Cattle tick</name>
    <name type="synonym">Boophilus microplus</name>
    <dbReference type="NCBI Taxonomy" id="6941"/>
    <lineage>
        <taxon>Eukaryota</taxon>
        <taxon>Metazoa</taxon>
        <taxon>Ecdysozoa</taxon>
        <taxon>Arthropoda</taxon>
        <taxon>Chelicerata</taxon>
        <taxon>Arachnida</taxon>
        <taxon>Acari</taxon>
        <taxon>Parasitiformes</taxon>
        <taxon>Ixodida</taxon>
        <taxon>Ixodoidea</taxon>
        <taxon>Ixodidae</taxon>
        <taxon>Rhipicephalinae</taxon>
        <taxon>Rhipicephalus</taxon>
        <taxon>Boophilus</taxon>
    </lineage>
</organism>
<dbReference type="VEuPathDB" id="VectorBase:LOC119179454"/>
<dbReference type="Pfam" id="PF25154">
    <property type="entry name" value="TPR_AP5Z1_C"/>
    <property type="match status" value="1"/>
</dbReference>
<feature type="domain" description="AP-5 complex subunit zeta-1 C-terminal TPR" evidence="1">
    <location>
        <begin position="4"/>
        <end position="116"/>
    </location>
</feature>